<dbReference type="EMBL" id="KQ459594">
    <property type="protein sequence ID" value="KPI96037.1"/>
    <property type="molecule type" value="Genomic_DNA"/>
</dbReference>
<gene>
    <name evidence="2" type="ORF">RR46_06771</name>
</gene>
<reference evidence="2 3" key="1">
    <citation type="journal article" date="2015" name="Nat. Commun.">
        <title>Outbred genome sequencing and CRISPR/Cas9 gene editing in butterflies.</title>
        <authorList>
            <person name="Li X."/>
            <person name="Fan D."/>
            <person name="Zhang W."/>
            <person name="Liu G."/>
            <person name="Zhang L."/>
            <person name="Zhao L."/>
            <person name="Fang X."/>
            <person name="Chen L."/>
            <person name="Dong Y."/>
            <person name="Chen Y."/>
            <person name="Ding Y."/>
            <person name="Zhao R."/>
            <person name="Feng M."/>
            <person name="Zhu Y."/>
            <person name="Feng Y."/>
            <person name="Jiang X."/>
            <person name="Zhu D."/>
            <person name="Xiang H."/>
            <person name="Feng X."/>
            <person name="Li S."/>
            <person name="Wang J."/>
            <person name="Zhang G."/>
            <person name="Kronforst M.R."/>
            <person name="Wang W."/>
        </authorList>
    </citation>
    <scope>NUCLEOTIDE SEQUENCE [LARGE SCALE GENOMIC DNA]</scope>
    <source>
        <strain evidence="2">Ya'a_city_454_Px</strain>
        <tissue evidence="2">Whole body</tissue>
    </source>
</reference>
<organism evidence="2 3">
    <name type="scientific">Papilio xuthus</name>
    <name type="common">Asian swallowtail butterfly</name>
    <dbReference type="NCBI Taxonomy" id="66420"/>
    <lineage>
        <taxon>Eukaryota</taxon>
        <taxon>Metazoa</taxon>
        <taxon>Ecdysozoa</taxon>
        <taxon>Arthropoda</taxon>
        <taxon>Hexapoda</taxon>
        <taxon>Insecta</taxon>
        <taxon>Pterygota</taxon>
        <taxon>Neoptera</taxon>
        <taxon>Endopterygota</taxon>
        <taxon>Lepidoptera</taxon>
        <taxon>Glossata</taxon>
        <taxon>Ditrysia</taxon>
        <taxon>Papilionoidea</taxon>
        <taxon>Papilionidae</taxon>
        <taxon>Papilioninae</taxon>
        <taxon>Papilio</taxon>
    </lineage>
</organism>
<feature type="compositionally biased region" description="Basic and acidic residues" evidence="1">
    <location>
        <begin position="25"/>
        <end position="36"/>
    </location>
</feature>
<evidence type="ECO:0000313" key="3">
    <source>
        <dbReference type="Proteomes" id="UP000053268"/>
    </source>
</evidence>
<dbReference type="Proteomes" id="UP000053268">
    <property type="component" value="Unassembled WGS sequence"/>
</dbReference>
<dbReference type="AlphaFoldDB" id="A0A194PRV0"/>
<proteinExistence type="predicted"/>
<sequence>MSVVAAGEPRSSRERRRSRAAHSGPEGERCREAERARDGSDDLVFFALSPPEAGCLPFRDDTDTTTSLEIPSCSDKGRERFIYNCTGHR</sequence>
<keyword evidence="3" id="KW-1185">Reference proteome</keyword>
<protein>
    <submittedName>
        <fullName evidence="2">Uncharacterized protein</fullName>
    </submittedName>
</protein>
<name>A0A194PRV0_PAPXU</name>
<feature type="region of interest" description="Disordered" evidence="1">
    <location>
        <begin position="1"/>
        <end position="36"/>
    </location>
</feature>
<evidence type="ECO:0000256" key="1">
    <source>
        <dbReference type="SAM" id="MobiDB-lite"/>
    </source>
</evidence>
<evidence type="ECO:0000313" key="2">
    <source>
        <dbReference type="EMBL" id="KPI96037.1"/>
    </source>
</evidence>
<accession>A0A194PRV0</accession>